<accession>A0ABU2N7W0</accession>
<dbReference type="Proteomes" id="UP001183202">
    <property type="component" value="Unassembled WGS sequence"/>
</dbReference>
<dbReference type="EMBL" id="JAVREJ010000006">
    <property type="protein sequence ID" value="MDT0350031.1"/>
    <property type="molecule type" value="Genomic_DNA"/>
</dbReference>
<evidence type="ECO:0000313" key="1">
    <source>
        <dbReference type="EMBL" id="MDT0350031.1"/>
    </source>
</evidence>
<protein>
    <submittedName>
        <fullName evidence="1">Uncharacterized protein</fullName>
    </submittedName>
</protein>
<proteinExistence type="predicted"/>
<gene>
    <name evidence="1" type="ORF">RM445_10900</name>
</gene>
<organism evidence="1 2">
    <name type="scientific">Pseudonocardia charpentierae</name>
    <dbReference type="NCBI Taxonomy" id="3075545"/>
    <lineage>
        <taxon>Bacteria</taxon>
        <taxon>Bacillati</taxon>
        <taxon>Actinomycetota</taxon>
        <taxon>Actinomycetes</taxon>
        <taxon>Pseudonocardiales</taxon>
        <taxon>Pseudonocardiaceae</taxon>
        <taxon>Pseudonocardia</taxon>
    </lineage>
</organism>
<comment type="caution">
    <text evidence="1">The sequence shown here is derived from an EMBL/GenBank/DDBJ whole genome shotgun (WGS) entry which is preliminary data.</text>
</comment>
<keyword evidence="2" id="KW-1185">Reference proteome</keyword>
<dbReference type="RefSeq" id="WP_311556063.1">
    <property type="nucleotide sequence ID" value="NZ_JAVREJ010000006.1"/>
</dbReference>
<evidence type="ECO:0000313" key="2">
    <source>
        <dbReference type="Proteomes" id="UP001183202"/>
    </source>
</evidence>
<name>A0ABU2N7W0_9PSEU</name>
<sequence length="64" mass="6829">MITMYLSARSLEAARAVDPYVSPAAVHAAVEVAVAEQLRAVADRGPDEIRARAAAIDHGADERR</sequence>
<reference evidence="2" key="1">
    <citation type="submission" date="2023-07" db="EMBL/GenBank/DDBJ databases">
        <title>30 novel species of actinomycetes from the DSMZ collection.</title>
        <authorList>
            <person name="Nouioui I."/>
        </authorList>
    </citation>
    <scope>NUCLEOTIDE SEQUENCE [LARGE SCALE GENOMIC DNA]</scope>
    <source>
        <strain evidence="2">DSM 45834</strain>
    </source>
</reference>